<protein>
    <submittedName>
        <fullName evidence="1">Uncharacterized protein</fullName>
    </submittedName>
</protein>
<dbReference type="STRING" id="69.GLE_0043"/>
<dbReference type="Proteomes" id="UP000061569">
    <property type="component" value="Chromosome"/>
</dbReference>
<sequence>MVTPPGAVYDVVNHGSLGWRIRLNDEDEPRYFPNREGCVAEAAARARHQHALTGQPTEVWAPGYDGVRQCVVRYMKPSDLDELLRRGTSHFQLLGVSYADGPLFLNAQG</sequence>
<evidence type="ECO:0000313" key="2">
    <source>
        <dbReference type="Proteomes" id="UP000061569"/>
    </source>
</evidence>
<reference evidence="1 2" key="1">
    <citation type="submission" date="2015-11" db="EMBL/GenBank/DDBJ databases">
        <title>Genome sequences of Lysobacter enzymogenes strain C3 and Lysobacter antibioticus ATCC 29479.</title>
        <authorList>
            <person name="Kobayashi D.Y."/>
        </authorList>
    </citation>
    <scope>NUCLEOTIDE SEQUENCE [LARGE SCALE GENOMIC DNA]</scope>
    <source>
        <strain evidence="1 2">C3</strain>
    </source>
</reference>
<dbReference type="KEGG" id="lez:GLE_0043"/>
<dbReference type="OrthoDB" id="10004043at2"/>
<accession>A0A0S2DA34</accession>
<evidence type="ECO:0000313" key="1">
    <source>
        <dbReference type="EMBL" id="ALN55402.1"/>
    </source>
</evidence>
<gene>
    <name evidence="1" type="ORF">GLE_0043</name>
</gene>
<dbReference type="PATRIC" id="fig|69.6.peg.51"/>
<dbReference type="AlphaFoldDB" id="A0A0S2DA34"/>
<name>A0A0S2DA34_LYSEN</name>
<proteinExistence type="predicted"/>
<organism evidence="1 2">
    <name type="scientific">Lysobacter enzymogenes</name>
    <dbReference type="NCBI Taxonomy" id="69"/>
    <lineage>
        <taxon>Bacteria</taxon>
        <taxon>Pseudomonadati</taxon>
        <taxon>Pseudomonadota</taxon>
        <taxon>Gammaproteobacteria</taxon>
        <taxon>Lysobacterales</taxon>
        <taxon>Lysobacteraceae</taxon>
        <taxon>Lysobacter</taxon>
    </lineage>
</organism>
<dbReference type="EMBL" id="CP013140">
    <property type="protein sequence ID" value="ALN55402.1"/>
    <property type="molecule type" value="Genomic_DNA"/>
</dbReference>